<keyword evidence="1" id="KW-0732">Signal</keyword>
<feature type="signal peptide" evidence="1">
    <location>
        <begin position="1"/>
        <end position="21"/>
    </location>
</feature>
<evidence type="ECO:0000256" key="1">
    <source>
        <dbReference type="SAM" id="SignalP"/>
    </source>
</evidence>
<protein>
    <submittedName>
        <fullName evidence="2">Mono/diheme cytochrome c family protein</fullName>
    </submittedName>
</protein>
<proteinExistence type="predicted"/>
<name>A0A7W6GSY1_9RHOB</name>
<gene>
    <name evidence="2" type="ORF">GGQ68_002621</name>
</gene>
<keyword evidence="3" id="KW-1185">Reference proteome</keyword>
<dbReference type="Gene3D" id="1.10.760.10">
    <property type="entry name" value="Cytochrome c-like domain"/>
    <property type="match status" value="1"/>
</dbReference>
<reference evidence="2 3" key="1">
    <citation type="submission" date="2020-08" db="EMBL/GenBank/DDBJ databases">
        <title>Genomic Encyclopedia of Type Strains, Phase IV (KMG-IV): sequencing the most valuable type-strain genomes for metagenomic binning, comparative biology and taxonomic classification.</title>
        <authorList>
            <person name="Goeker M."/>
        </authorList>
    </citation>
    <scope>NUCLEOTIDE SEQUENCE [LARGE SCALE GENOMIC DNA]</scope>
    <source>
        <strain evidence="2 3">DSM 102235</strain>
    </source>
</reference>
<dbReference type="AlphaFoldDB" id="A0A7W6GSY1"/>
<dbReference type="Proteomes" id="UP000541426">
    <property type="component" value="Unassembled WGS sequence"/>
</dbReference>
<sequence>MKCHTLLLSLALLPMAEAASAQSDIGGVIYTAACQRCHGADGAKISGADLRGRSMDGIKTAHDYALFPTIVDPQKDLTAIAAYLGGL</sequence>
<organism evidence="2 3">
    <name type="scientific">Sagittula marina</name>
    <dbReference type="NCBI Taxonomy" id="943940"/>
    <lineage>
        <taxon>Bacteria</taxon>
        <taxon>Pseudomonadati</taxon>
        <taxon>Pseudomonadota</taxon>
        <taxon>Alphaproteobacteria</taxon>
        <taxon>Rhodobacterales</taxon>
        <taxon>Roseobacteraceae</taxon>
        <taxon>Sagittula</taxon>
    </lineage>
</organism>
<feature type="chain" id="PRO_5030954262" evidence="1">
    <location>
        <begin position="22"/>
        <end position="87"/>
    </location>
</feature>
<dbReference type="EMBL" id="JACIEJ010000006">
    <property type="protein sequence ID" value="MBB3986282.1"/>
    <property type="molecule type" value="Genomic_DNA"/>
</dbReference>
<dbReference type="RefSeq" id="WP_183966554.1">
    <property type="nucleotide sequence ID" value="NZ_BAABBZ010000005.1"/>
</dbReference>
<evidence type="ECO:0000313" key="2">
    <source>
        <dbReference type="EMBL" id="MBB3986282.1"/>
    </source>
</evidence>
<comment type="caution">
    <text evidence="2">The sequence shown here is derived from an EMBL/GenBank/DDBJ whole genome shotgun (WGS) entry which is preliminary data.</text>
</comment>
<accession>A0A7W6GSY1</accession>
<dbReference type="GO" id="GO:0009055">
    <property type="term" value="F:electron transfer activity"/>
    <property type="evidence" value="ECO:0007669"/>
    <property type="project" value="InterPro"/>
</dbReference>
<dbReference type="InterPro" id="IPR036909">
    <property type="entry name" value="Cyt_c-like_dom_sf"/>
</dbReference>
<evidence type="ECO:0000313" key="3">
    <source>
        <dbReference type="Proteomes" id="UP000541426"/>
    </source>
</evidence>
<dbReference type="GO" id="GO:0020037">
    <property type="term" value="F:heme binding"/>
    <property type="evidence" value="ECO:0007669"/>
    <property type="project" value="InterPro"/>
</dbReference>
<dbReference type="SUPFAM" id="SSF46626">
    <property type="entry name" value="Cytochrome c"/>
    <property type="match status" value="1"/>
</dbReference>